<dbReference type="PROSITE" id="PS51257">
    <property type="entry name" value="PROKAR_LIPOPROTEIN"/>
    <property type="match status" value="1"/>
</dbReference>
<proteinExistence type="predicted"/>
<dbReference type="InterPro" id="IPR038765">
    <property type="entry name" value="Papain-like_cys_pep_sf"/>
</dbReference>
<dbReference type="RefSeq" id="WP_117531564.1">
    <property type="nucleotide sequence ID" value="NZ_QUSM01000002.1"/>
</dbReference>
<dbReference type="Proteomes" id="UP000261212">
    <property type="component" value="Unassembled WGS sequence"/>
</dbReference>
<dbReference type="PANTHER" id="PTHR33490:SF6">
    <property type="entry name" value="SLL1049 PROTEIN"/>
    <property type="match status" value="1"/>
</dbReference>
<sequence>MSLKSNKIKSFLSVIICILFVFFMCSCSSDEENNPGGAEAKTATVDNNKTPTYISHKPKASGKKVYGNDEAEIDASNIKDGYVMVKYKGKTDKRLKILVNSPNGESCNYDLEGDGSYETISFPHGSGTYNVGVYKNISGNQYSTVYSTDLDVEIKDKFMPFLLPNAYVKFDENDETIKVASDITKDNKTQLEIIETIYNYVTDKISYDNDLAAKVLNGETSGYIPSIDSVLDSGKGICFDYAVVMTAMLRSKDIPTKLIIGYSGEVYHAWVNVYSKESGEIDKVIKFDGKDYVLMDPTFSSSYKDEDELQEYIGDGTKYQEKYVY</sequence>
<dbReference type="EMBL" id="QUSM01000002">
    <property type="protein sequence ID" value="RGD75342.1"/>
    <property type="molecule type" value="Genomic_DNA"/>
</dbReference>
<dbReference type="SUPFAM" id="SSF54001">
    <property type="entry name" value="Cysteine proteinases"/>
    <property type="match status" value="1"/>
</dbReference>
<organism evidence="3 4">
    <name type="scientific">Anaerofustis stercorihominis</name>
    <dbReference type="NCBI Taxonomy" id="214853"/>
    <lineage>
        <taxon>Bacteria</taxon>
        <taxon>Bacillati</taxon>
        <taxon>Bacillota</taxon>
        <taxon>Clostridia</taxon>
        <taxon>Eubacteriales</taxon>
        <taxon>Eubacteriaceae</taxon>
        <taxon>Anaerofustis</taxon>
    </lineage>
</organism>
<protein>
    <submittedName>
        <fullName evidence="3">Transglutaminase domain-containing protein</fullName>
    </submittedName>
</protein>
<evidence type="ECO:0000313" key="3">
    <source>
        <dbReference type="EMBL" id="RGD75342.1"/>
    </source>
</evidence>
<dbReference type="Gene3D" id="3.10.620.30">
    <property type="match status" value="1"/>
</dbReference>
<dbReference type="PANTHER" id="PTHR33490">
    <property type="entry name" value="BLR5614 PROTEIN-RELATED"/>
    <property type="match status" value="1"/>
</dbReference>
<dbReference type="InterPro" id="IPR002931">
    <property type="entry name" value="Transglutaminase-like"/>
</dbReference>
<dbReference type="AlphaFoldDB" id="A0A3E3E1B5"/>
<accession>A0A3E3E1B5</accession>
<dbReference type="Pfam" id="PF01841">
    <property type="entry name" value="Transglut_core"/>
    <property type="match status" value="1"/>
</dbReference>
<name>A0A3E3E1B5_9FIRM</name>
<keyword evidence="1" id="KW-0732">Signal</keyword>
<evidence type="ECO:0000313" key="4">
    <source>
        <dbReference type="Proteomes" id="UP000261212"/>
    </source>
</evidence>
<gene>
    <name evidence="3" type="ORF">DW687_03175</name>
</gene>
<evidence type="ECO:0000259" key="2">
    <source>
        <dbReference type="SMART" id="SM00460"/>
    </source>
</evidence>
<feature type="chain" id="PRO_5039254833" evidence="1">
    <location>
        <begin position="30"/>
        <end position="325"/>
    </location>
</feature>
<evidence type="ECO:0000256" key="1">
    <source>
        <dbReference type="SAM" id="SignalP"/>
    </source>
</evidence>
<reference evidence="3 4" key="1">
    <citation type="submission" date="2018-08" db="EMBL/GenBank/DDBJ databases">
        <title>A genome reference for cultivated species of the human gut microbiota.</title>
        <authorList>
            <person name="Zou Y."/>
            <person name="Xue W."/>
            <person name="Luo G."/>
        </authorList>
    </citation>
    <scope>NUCLEOTIDE SEQUENCE [LARGE SCALE GENOMIC DNA]</scope>
    <source>
        <strain evidence="3 4">AM25-6</strain>
    </source>
</reference>
<feature type="signal peptide" evidence="1">
    <location>
        <begin position="1"/>
        <end position="29"/>
    </location>
</feature>
<feature type="domain" description="Transglutaminase-like" evidence="2">
    <location>
        <begin position="230"/>
        <end position="299"/>
    </location>
</feature>
<dbReference type="SMART" id="SM00460">
    <property type="entry name" value="TGc"/>
    <property type="match status" value="1"/>
</dbReference>
<comment type="caution">
    <text evidence="3">The sequence shown here is derived from an EMBL/GenBank/DDBJ whole genome shotgun (WGS) entry which is preliminary data.</text>
</comment>